<evidence type="ECO:0000256" key="3">
    <source>
        <dbReference type="ARBA" id="ARBA00022448"/>
    </source>
</evidence>
<dbReference type="Gene3D" id="2.40.160.10">
    <property type="entry name" value="Porin"/>
    <property type="match status" value="1"/>
</dbReference>
<evidence type="ECO:0000313" key="14">
    <source>
        <dbReference type="Proteomes" id="UP000256542"/>
    </source>
</evidence>
<dbReference type="EMBL" id="QUNG01000007">
    <property type="protein sequence ID" value="REG82995.1"/>
    <property type="molecule type" value="Genomic_DNA"/>
</dbReference>
<evidence type="ECO:0000256" key="11">
    <source>
        <dbReference type="SAM" id="SignalP"/>
    </source>
</evidence>
<feature type="signal peptide" evidence="11">
    <location>
        <begin position="1"/>
        <end position="22"/>
    </location>
</feature>
<dbReference type="AlphaFoldDB" id="A0A3E0DJQ6"/>
<dbReference type="PRINTS" id="PR00182">
    <property type="entry name" value="ECOLNEIPORIN"/>
</dbReference>
<dbReference type="GO" id="GO:0009279">
    <property type="term" value="C:cell outer membrane"/>
    <property type="evidence" value="ECO:0007669"/>
    <property type="project" value="UniProtKB-SubCell"/>
</dbReference>
<comment type="subunit">
    <text evidence="2">Homotrimer.</text>
</comment>
<keyword evidence="8" id="KW-0626">Porin</keyword>
<keyword evidence="3" id="KW-0813">Transport</keyword>
<comment type="subcellular location">
    <subcellularLocation>
        <location evidence="1">Cell outer membrane</location>
        <topology evidence="1">Multi-pass membrane protein</topology>
    </subcellularLocation>
</comment>
<dbReference type="InterPro" id="IPR023614">
    <property type="entry name" value="Porin_dom_sf"/>
</dbReference>
<keyword evidence="5" id="KW-0812">Transmembrane</keyword>
<evidence type="ECO:0000256" key="5">
    <source>
        <dbReference type="ARBA" id="ARBA00022692"/>
    </source>
</evidence>
<evidence type="ECO:0000256" key="6">
    <source>
        <dbReference type="ARBA" id="ARBA00022729"/>
    </source>
</evidence>
<dbReference type="PANTHER" id="PTHR34501:SF9">
    <property type="entry name" value="MAJOR OUTER MEMBRANE PROTEIN P.IA"/>
    <property type="match status" value="1"/>
</dbReference>
<evidence type="ECO:0000256" key="8">
    <source>
        <dbReference type="ARBA" id="ARBA00023114"/>
    </source>
</evidence>
<evidence type="ECO:0000256" key="4">
    <source>
        <dbReference type="ARBA" id="ARBA00022452"/>
    </source>
</evidence>
<keyword evidence="14" id="KW-1185">Reference proteome</keyword>
<keyword evidence="9" id="KW-0472">Membrane</keyword>
<name>A0A3E0DJQ6_9GAMM</name>
<keyword evidence="6 11" id="KW-0732">Signal</keyword>
<feature type="domain" description="Porin" evidence="12">
    <location>
        <begin position="9"/>
        <end position="301"/>
    </location>
</feature>
<dbReference type="OrthoDB" id="8957883at2"/>
<accession>A0A3E0DJQ6</accession>
<dbReference type="GO" id="GO:0046930">
    <property type="term" value="C:pore complex"/>
    <property type="evidence" value="ECO:0007669"/>
    <property type="project" value="UniProtKB-KW"/>
</dbReference>
<evidence type="ECO:0000256" key="9">
    <source>
        <dbReference type="ARBA" id="ARBA00023136"/>
    </source>
</evidence>
<evidence type="ECO:0000256" key="2">
    <source>
        <dbReference type="ARBA" id="ARBA00011233"/>
    </source>
</evidence>
<organism evidence="13 14">
    <name type="scientific">Marinomonas pollencensis</name>
    <dbReference type="NCBI Taxonomy" id="491954"/>
    <lineage>
        <taxon>Bacteria</taxon>
        <taxon>Pseudomonadati</taxon>
        <taxon>Pseudomonadota</taxon>
        <taxon>Gammaproteobacteria</taxon>
        <taxon>Oceanospirillales</taxon>
        <taxon>Oceanospirillaceae</taxon>
        <taxon>Marinomonas</taxon>
    </lineage>
</organism>
<dbReference type="GO" id="GO:0034220">
    <property type="term" value="P:monoatomic ion transmembrane transport"/>
    <property type="evidence" value="ECO:0007669"/>
    <property type="project" value="InterPro"/>
</dbReference>
<evidence type="ECO:0000256" key="10">
    <source>
        <dbReference type="ARBA" id="ARBA00023237"/>
    </source>
</evidence>
<evidence type="ECO:0000256" key="7">
    <source>
        <dbReference type="ARBA" id="ARBA00023065"/>
    </source>
</evidence>
<dbReference type="SUPFAM" id="SSF56935">
    <property type="entry name" value="Porins"/>
    <property type="match status" value="1"/>
</dbReference>
<sequence length="326" mass="34667">MKKSIVALAVSSAALASVSAYAAEDTSLDFYGNIQYAYANSEANGAGSEFVDNGSTVGVKGDSKVTDDLTAFFKYELEFKADNQADRDNEYSGSKLDQAFVGLKGNFGSVTVGTHDTIYNNAIQDAVDQFEYFGIDSAKGSSQGDTITYFSPSMSGFEVQLAVQTKGSAIDGEDNDGSYSGNAPMAVLKYSNDLVSVALGYDSRENTVASDADASTGLAVTVTPMDNLSITAKYETTEDYADYIGLAARYGYGMGDVYGSYTNVDMDDSDLNDYNQYAVGVTYSINSSMYVYAEVGTFGRDGAPDDGEPTSDEDYSAQVVGVTYIF</sequence>
<keyword evidence="4" id="KW-1134">Transmembrane beta strand</keyword>
<keyword evidence="7" id="KW-0406">Ion transport</keyword>
<comment type="caution">
    <text evidence="13">The sequence shown here is derived from an EMBL/GenBank/DDBJ whole genome shotgun (WGS) entry which is preliminary data.</text>
</comment>
<keyword evidence="10" id="KW-0998">Cell outer membrane</keyword>
<dbReference type="Proteomes" id="UP000256542">
    <property type="component" value="Unassembled WGS sequence"/>
</dbReference>
<dbReference type="Pfam" id="PF13609">
    <property type="entry name" value="Porin_4"/>
    <property type="match status" value="1"/>
</dbReference>
<gene>
    <name evidence="13" type="ORF">DFP81_107170</name>
</gene>
<dbReference type="RefSeq" id="WP_115897997.1">
    <property type="nucleotide sequence ID" value="NZ_QUNG01000007.1"/>
</dbReference>
<evidence type="ECO:0000259" key="12">
    <source>
        <dbReference type="Pfam" id="PF13609"/>
    </source>
</evidence>
<evidence type="ECO:0000256" key="1">
    <source>
        <dbReference type="ARBA" id="ARBA00004571"/>
    </source>
</evidence>
<proteinExistence type="predicted"/>
<reference evidence="13 14" key="1">
    <citation type="submission" date="2018-08" db="EMBL/GenBank/DDBJ databases">
        <title>Genomic Encyclopedia of Type Strains, Phase III (KMG-III): the genomes of soil and plant-associated and newly described type strains.</title>
        <authorList>
            <person name="Whitman W."/>
        </authorList>
    </citation>
    <scope>NUCLEOTIDE SEQUENCE [LARGE SCALE GENOMIC DNA]</scope>
    <source>
        <strain evidence="13 14">CECT 7375</strain>
    </source>
</reference>
<feature type="chain" id="PRO_5017634543" evidence="11">
    <location>
        <begin position="23"/>
        <end position="326"/>
    </location>
</feature>
<dbReference type="CDD" id="cd00342">
    <property type="entry name" value="gram_neg_porins"/>
    <property type="match status" value="1"/>
</dbReference>
<dbReference type="InterPro" id="IPR001702">
    <property type="entry name" value="Porin_Gram-ve"/>
</dbReference>
<dbReference type="InterPro" id="IPR050298">
    <property type="entry name" value="Gram-neg_bact_OMP"/>
</dbReference>
<dbReference type="PANTHER" id="PTHR34501">
    <property type="entry name" value="PROTEIN YDDL-RELATED"/>
    <property type="match status" value="1"/>
</dbReference>
<dbReference type="InterPro" id="IPR033900">
    <property type="entry name" value="Gram_neg_porin_domain"/>
</dbReference>
<evidence type="ECO:0000313" key="13">
    <source>
        <dbReference type="EMBL" id="REG82995.1"/>
    </source>
</evidence>
<protein>
    <submittedName>
        <fullName evidence="13">Putative porin</fullName>
    </submittedName>
</protein>
<dbReference type="GO" id="GO:0015288">
    <property type="term" value="F:porin activity"/>
    <property type="evidence" value="ECO:0007669"/>
    <property type="project" value="UniProtKB-KW"/>
</dbReference>